<evidence type="ECO:0000256" key="1">
    <source>
        <dbReference type="SAM" id="MobiDB-lite"/>
    </source>
</evidence>
<evidence type="ECO:0000313" key="2">
    <source>
        <dbReference type="EMBL" id="GFH20652.1"/>
    </source>
</evidence>
<evidence type="ECO:0000313" key="3">
    <source>
        <dbReference type="Proteomes" id="UP000485058"/>
    </source>
</evidence>
<feature type="non-terminal residue" evidence="2">
    <location>
        <position position="1"/>
    </location>
</feature>
<sequence length="34" mass="3593">MEHFEELSGSGASSSASEDEDDVLFKTGRQGDSS</sequence>
<dbReference type="AlphaFoldDB" id="A0A699ZXG8"/>
<gene>
    <name evidence="2" type="ORF">HaLaN_17807</name>
</gene>
<feature type="region of interest" description="Disordered" evidence="1">
    <location>
        <begin position="1"/>
        <end position="34"/>
    </location>
</feature>
<keyword evidence="3" id="KW-1185">Reference proteome</keyword>
<proteinExistence type="predicted"/>
<protein>
    <submittedName>
        <fullName evidence="2">Uncharacterized protein</fullName>
    </submittedName>
</protein>
<name>A0A699ZXG8_HAELA</name>
<comment type="caution">
    <text evidence="2">The sequence shown here is derived from an EMBL/GenBank/DDBJ whole genome shotgun (WGS) entry which is preliminary data.</text>
</comment>
<accession>A0A699ZXG8</accession>
<feature type="non-terminal residue" evidence="2">
    <location>
        <position position="34"/>
    </location>
</feature>
<reference evidence="2 3" key="1">
    <citation type="submission" date="2020-02" db="EMBL/GenBank/DDBJ databases">
        <title>Draft genome sequence of Haematococcus lacustris strain NIES-144.</title>
        <authorList>
            <person name="Morimoto D."/>
            <person name="Nakagawa S."/>
            <person name="Yoshida T."/>
            <person name="Sawayama S."/>
        </authorList>
    </citation>
    <scope>NUCLEOTIDE SEQUENCE [LARGE SCALE GENOMIC DNA]</scope>
    <source>
        <strain evidence="2 3">NIES-144</strain>
    </source>
</reference>
<organism evidence="2 3">
    <name type="scientific">Haematococcus lacustris</name>
    <name type="common">Green alga</name>
    <name type="synonym">Haematococcus pluvialis</name>
    <dbReference type="NCBI Taxonomy" id="44745"/>
    <lineage>
        <taxon>Eukaryota</taxon>
        <taxon>Viridiplantae</taxon>
        <taxon>Chlorophyta</taxon>
        <taxon>core chlorophytes</taxon>
        <taxon>Chlorophyceae</taxon>
        <taxon>CS clade</taxon>
        <taxon>Chlamydomonadales</taxon>
        <taxon>Haematococcaceae</taxon>
        <taxon>Haematococcus</taxon>
    </lineage>
</organism>
<dbReference type="EMBL" id="BLLF01001674">
    <property type="protein sequence ID" value="GFH20652.1"/>
    <property type="molecule type" value="Genomic_DNA"/>
</dbReference>
<dbReference type="Proteomes" id="UP000485058">
    <property type="component" value="Unassembled WGS sequence"/>
</dbReference>